<keyword evidence="6 7" id="KW-0742">SOS response</keyword>
<dbReference type="InterPro" id="IPR001943">
    <property type="entry name" value="UVR_dom"/>
</dbReference>
<dbReference type="SMART" id="SM00278">
    <property type="entry name" value="HhH1"/>
    <property type="match status" value="2"/>
</dbReference>
<evidence type="ECO:0000259" key="9">
    <source>
        <dbReference type="PROSITE" id="PS50164"/>
    </source>
</evidence>
<evidence type="ECO:0000256" key="5">
    <source>
        <dbReference type="ARBA" id="ARBA00023204"/>
    </source>
</evidence>
<feature type="domain" description="UvrC family homology region profile" evidence="10">
    <location>
        <begin position="290"/>
        <end position="519"/>
    </location>
</feature>
<comment type="subunit">
    <text evidence="7">Interacts with UvrB in an incision complex.</text>
</comment>
<protein>
    <recommendedName>
        <fullName evidence="7">UvrABC system protein C</fullName>
        <shortName evidence="7">Protein UvrC</shortName>
    </recommendedName>
    <alternativeName>
        <fullName evidence="7">Excinuclease ABC subunit C</fullName>
    </alternativeName>
</protein>
<dbReference type="Pfam" id="PF14520">
    <property type="entry name" value="HHH_5"/>
    <property type="match status" value="1"/>
</dbReference>
<evidence type="ECO:0000256" key="1">
    <source>
        <dbReference type="ARBA" id="ARBA00022490"/>
    </source>
</evidence>
<dbReference type="SUPFAM" id="SSF47781">
    <property type="entry name" value="RuvA domain 2-like"/>
    <property type="match status" value="1"/>
</dbReference>
<dbReference type="PROSITE" id="PS50151">
    <property type="entry name" value="UVR"/>
    <property type="match status" value="1"/>
</dbReference>
<evidence type="ECO:0000313" key="11">
    <source>
        <dbReference type="EMBL" id="KGB21240.1"/>
    </source>
</evidence>
<dbReference type="PATRIC" id="fig|104102.7.peg.2841"/>
<dbReference type="Pfam" id="PF01541">
    <property type="entry name" value="GIY-YIG"/>
    <property type="match status" value="1"/>
</dbReference>
<dbReference type="Gene3D" id="3.40.1440.10">
    <property type="entry name" value="GIY-YIG endonuclease"/>
    <property type="match status" value="1"/>
</dbReference>
<dbReference type="InterPro" id="IPR035901">
    <property type="entry name" value="GIY-YIG_endonuc_sf"/>
</dbReference>
<organism evidence="11 12">
    <name type="scientific">Acetobacter tropicalis</name>
    <dbReference type="NCBI Taxonomy" id="104102"/>
    <lineage>
        <taxon>Bacteria</taxon>
        <taxon>Pseudomonadati</taxon>
        <taxon>Pseudomonadota</taxon>
        <taxon>Alphaproteobacteria</taxon>
        <taxon>Acetobacterales</taxon>
        <taxon>Acetobacteraceae</taxon>
        <taxon>Acetobacter</taxon>
    </lineage>
</organism>
<dbReference type="HAMAP" id="MF_00203">
    <property type="entry name" value="UvrC"/>
    <property type="match status" value="1"/>
</dbReference>
<dbReference type="GO" id="GO:0009432">
    <property type="term" value="P:SOS response"/>
    <property type="evidence" value="ECO:0007669"/>
    <property type="project" value="UniProtKB-UniRule"/>
</dbReference>
<dbReference type="PANTHER" id="PTHR30562">
    <property type="entry name" value="UVRC/OXIDOREDUCTASE"/>
    <property type="match status" value="1"/>
</dbReference>
<dbReference type="FunFam" id="3.40.1440.10:FF:000001">
    <property type="entry name" value="UvrABC system protein C"/>
    <property type="match status" value="1"/>
</dbReference>
<accession>A0A094YGX2</accession>
<evidence type="ECO:0000256" key="2">
    <source>
        <dbReference type="ARBA" id="ARBA00022763"/>
    </source>
</evidence>
<dbReference type="EMBL" id="JOKM01000102">
    <property type="protein sequence ID" value="KGB21240.1"/>
    <property type="molecule type" value="Genomic_DNA"/>
</dbReference>
<keyword evidence="12" id="KW-1185">Reference proteome</keyword>
<dbReference type="Gene3D" id="1.10.150.20">
    <property type="entry name" value="5' to 3' exonuclease, C-terminal subdomain"/>
    <property type="match status" value="1"/>
</dbReference>
<dbReference type="GO" id="GO:0009381">
    <property type="term" value="F:excinuclease ABC activity"/>
    <property type="evidence" value="ECO:0007669"/>
    <property type="project" value="UniProtKB-UniRule"/>
</dbReference>
<reference evidence="11 12" key="1">
    <citation type="submission" date="2014-06" db="EMBL/GenBank/DDBJ databases">
        <title>Functional and comparative genomic analyses of the Drosophila gut microbiota identify candidate symbiosis factors.</title>
        <authorList>
            <person name="Newell P.D."/>
            <person name="Chaston J.M."/>
            <person name="Douglas A.E."/>
        </authorList>
    </citation>
    <scope>NUCLEOTIDE SEQUENCE [LARGE SCALE GENOMIC DNA]</scope>
    <source>
        <strain evidence="11 12">DmCS_006</strain>
    </source>
</reference>
<dbReference type="GO" id="GO:0009380">
    <property type="term" value="C:excinuclease repair complex"/>
    <property type="evidence" value="ECO:0007669"/>
    <property type="project" value="InterPro"/>
</dbReference>
<evidence type="ECO:0000256" key="6">
    <source>
        <dbReference type="ARBA" id="ARBA00023236"/>
    </source>
</evidence>
<dbReference type="SUPFAM" id="SSF82771">
    <property type="entry name" value="GIY-YIG endonuclease"/>
    <property type="match status" value="1"/>
</dbReference>
<comment type="function">
    <text evidence="7">The UvrABC repair system catalyzes the recognition and processing of DNA lesions. UvrC both incises the 5' and 3' sides of the lesion. The N-terminal half is responsible for the 3' incision and the C-terminal half is responsible for the 5' incision.</text>
</comment>
<gene>
    <name evidence="7" type="primary">uvrC</name>
    <name evidence="11" type="ORF">AtDm6_2876</name>
</gene>
<feature type="domain" description="UVR" evidence="8">
    <location>
        <begin position="239"/>
        <end position="274"/>
    </location>
</feature>
<dbReference type="InterPro" id="IPR000305">
    <property type="entry name" value="GIY-YIG_endonuc"/>
</dbReference>
<keyword evidence="4 7" id="KW-0267">Excision nuclease</keyword>
<dbReference type="NCBIfam" id="TIGR00194">
    <property type="entry name" value="uvrC"/>
    <property type="match status" value="1"/>
</dbReference>
<dbReference type="AlphaFoldDB" id="A0A094YGX2"/>
<dbReference type="Proteomes" id="UP000029448">
    <property type="component" value="Unassembled WGS sequence"/>
</dbReference>
<evidence type="ECO:0000256" key="4">
    <source>
        <dbReference type="ARBA" id="ARBA00022881"/>
    </source>
</evidence>
<dbReference type="Gene3D" id="4.10.860.10">
    <property type="entry name" value="UVR domain"/>
    <property type="match status" value="1"/>
</dbReference>
<dbReference type="GO" id="GO:0005737">
    <property type="term" value="C:cytoplasm"/>
    <property type="evidence" value="ECO:0007669"/>
    <property type="project" value="UniProtKB-SubCell"/>
</dbReference>
<dbReference type="InterPro" id="IPR047296">
    <property type="entry name" value="GIY-YIG_UvrC_Cho"/>
</dbReference>
<keyword evidence="5 7" id="KW-0234">DNA repair</keyword>
<feature type="domain" description="GIY-YIG" evidence="9">
    <location>
        <begin position="51"/>
        <end position="129"/>
    </location>
</feature>
<dbReference type="Gene3D" id="3.30.420.340">
    <property type="entry name" value="UvrC, RNAse H endonuclease domain"/>
    <property type="match status" value="1"/>
</dbReference>
<evidence type="ECO:0000259" key="10">
    <source>
        <dbReference type="PROSITE" id="PS50165"/>
    </source>
</evidence>
<dbReference type="FunFam" id="3.30.420.340:FF:000001">
    <property type="entry name" value="UvrABC system protein C"/>
    <property type="match status" value="1"/>
</dbReference>
<evidence type="ECO:0000313" key="12">
    <source>
        <dbReference type="Proteomes" id="UP000029448"/>
    </source>
</evidence>
<comment type="similarity">
    <text evidence="7">Belongs to the UvrC family.</text>
</comment>
<dbReference type="PROSITE" id="PS50164">
    <property type="entry name" value="GIY_YIG"/>
    <property type="match status" value="1"/>
</dbReference>
<evidence type="ECO:0000259" key="8">
    <source>
        <dbReference type="PROSITE" id="PS50151"/>
    </source>
</evidence>
<comment type="caution">
    <text evidence="11">The sequence shown here is derived from an EMBL/GenBank/DDBJ whole genome shotgun (WGS) entry which is preliminary data.</text>
</comment>
<evidence type="ECO:0000256" key="7">
    <source>
        <dbReference type="HAMAP-Rule" id="MF_00203"/>
    </source>
</evidence>
<dbReference type="PANTHER" id="PTHR30562:SF1">
    <property type="entry name" value="UVRABC SYSTEM PROTEIN C"/>
    <property type="match status" value="1"/>
</dbReference>
<keyword evidence="3 7" id="KW-0228">DNA excision</keyword>
<dbReference type="Pfam" id="PF08459">
    <property type="entry name" value="UvrC_RNaseH_dom"/>
    <property type="match status" value="1"/>
</dbReference>
<name>A0A094YGX2_9PROT</name>
<dbReference type="Pfam" id="PF02151">
    <property type="entry name" value="UVR"/>
    <property type="match status" value="1"/>
</dbReference>
<dbReference type="NCBIfam" id="NF001824">
    <property type="entry name" value="PRK00558.1-5"/>
    <property type="match status" value="1"/>
</dbReference>
<dbReference type="InterPro" id="IPR036876">
    <property type="entry name" value="UVR_dom_sf"/>
</dbReference>
<dbReference type="PROSITE" id="PS50165">
    <property type="entry name" value="UVRC"/>
    <property type="match status" value="1"/>
</dbReference>
<keyword evidence="1 7" id="KW-0963">Cytoplasm</keyword>
<dbReference type="SUPFAM" id="SSF46600">
    <property type="entry name" value="C-terminal UvrC-binding domain of UvrB"/>
    <property type="match status" value="1"/>
</dbReference>
<dbReference type="SMART" id="SM00465">
    <property type="entry name" value="GIYc"/>
    <property type="match status" value="1"/>
</dbReference>
<dbReference type="Pfam" id="PF22920">
    <property type="entry name" value="UvrC_RNaseH"/>
    <property type="match status" value="1"/>
</dbReference>
<evidence type="ECO:0000256" key="3">
    <source>
        <dbReference type="ARBA" id="ARBA00022769"/>
    </source>
</evidence>
<dbReference type="InterPro" id="IPR003583">
    <property type="entry name" value="Hlx-hairpin-Hlx_DNA-bd_motif"/>
</dbReference>
<dbReference type="CDD" id="cd10434">
    <property type="entry name" value="GIY-YIG_UvrC_Cho"/>
    <property type="match status" value="1"/>
</dbReference>
<dbReference type="InterPro" id="IPR050066">
    <property type="entry name" value="UvrABC_protein_C"/>
</dbReference>
<dbReference type="STRING" id="104102.AtDm6_2876"/>
<dbReference type="GO" id="GO:0006289">
    <property type="term" value="P:nucleotide-excision repair"/>
    <property type="evidence" value="ECO:0007669"/>
    <property type="project" value="UniProtKB-UniRule"/>
</dbReference>
<comment type="subcellular location">
    <subcellularLocation>
        <location evidence="7">Cytoplasm</location>
    </subcellularLocation>
</comment>
<keyword evidence="2 7" id="KW-0227">DNA damage</keyword>
<dbReference type="InterPro" id="IPR010994">
    <property type="entry name" value="RuvA_2-like"/>
</dbReference>
<dbReference type="InterPro" id="IPR004791">
    <property type="entry name" value="UvrC"/>
</dbReference>
<sequence>MDEIDFSEERLMTTDISSNDVPVGVPAAVEVSAARPKGVEVIRNALKTMPLSPGVYRMLGEKGDVLYVGKALALKKRVTSYTQVARLPERLRRMVSETASMEIVTTHTEAEALLLEANYIKRMKPRFNILLRDDKSYPWLMLTDGHPFPQVAKHRGKPVKGASLWGPFASAWAVNQTLNLLQRVFLLRSCTDAVFNSRTRPCLLYQIKRCSGPCVDRIDQPSYARLVEQAREFLSGKDMALREEMSSEMHKAAEALDFERAAMLRDRIRALAQMQESSVINPASLHDADVFGIWQEAGQACIQVFFIRGGRNNGNRSFFPAHTKDEEPGDVLSAFIAQFYDDKPCPAQVLVNHPLPEELLLSEALSLKRGRKVEILSPQRGEKKQVLDHAVANARDALHRKLAETAGQAKLLEGVATVFGLDAPPQRIEVYDNSHIMGSHAYGVMIVGGPEGFDRRAYRKFLIKGPVTPGDDFAMMREVLERRFGRALKEAAEGDLSNWPDVLLIDGGAGQYSAVRAVLDDLGVTGVKLVGIAKGPDRDAGREWFHTGDAEPFQLDPRDPVLYYLQRLRDEAHRFAITTHRAGRSKTLVTSELDDIPGVGPARKRMLLNVFGSARGVKQAGLSELESAPGINRETARAVYGHFHPDWTPN</sequence>
<proteinExistence type="inferred from homology"/>
<dbReference type="GO" id="GO:0003677">
    <property type="term" value="F:DNA binding"/>
    <property type="evidence" value="ECO:0007669"/>
    <property type="project" value="UniProtKB-UniRule"/>
</dbReference>
<dbReference type="InterPro" id="IPR001162">
    <property type="entry name" value="UvrC_RNase_H_dom"/>
</dbReference>
<dbReference type="InterPro" id="IPR038476">
    <property type="entry name" value="UvrC_RNase_H_dom_sf"/>
</dbReference>